<dbReference type="PANTHER" id="PTHR15337:SF11">
    <property type="entry name" value="THIOREDOXIN DOMAIN-CONTAINING PROTEIN"/>
    <property type="match status" value="1"/>
</dbReference>
<dbReference type="InterPro" id="IPR036249">
    <property type="entry name" value="Thioredoxin-like_sf"/>
</dbReference>
<dbReference type="SUPFAM" id="SSF52833">
    <property type="entry name" value="Thioredoxin-like"/>
    <property type="match status" value="1"/>
</dbReference>
<keyword evidence="5" id="KW-1185">Reference proteome</keyword>
<dbReference type="InterPro" id="IPR017937">
    <property type="entry name" value="Thioredoxin_CS"/>
</dbReference>
<feature type="domain" description="Spermatogenesis-associated protein 20-like TRX" evidence="3">
    <location>
        <begin position="19"/>
        <end position="89"/>
    </location>
</feature>
<dbReference type="InterPro" id="IPR051099">
    <property type="entry name" value="AGR/TXD"/>
</dbReference>
<dbReference type="Proteomes" id="UP001204144">
    <property type="component" value="Unassembled WGS sequence"/>
</dbReference>
<proteinExistence type="predicted"/>
<keyword evidence="2" id="KW-0676">Redox-active center</keyword>
<reference evidence="4 5" key="1">
    <citation type="submission" date="2018-11" db="EMBL/GenBank/DDBJ databases">
        <title>Novel bacteria species description.</title>
        <authorList>
            <person name="Han J.-H."/>
        </authorList>
    </citation>
    <scope>NUCLEOTIDE SEQUENCE [LARGE SCALE GENOMIC DNA]</scope>
    <source>
        <strain evidence="4 5">KCTC23259</strain>
    </source>
</reference>
<evidence type="ECO:0000259" key="3">
    <source>
        <dbReference type="Pfam" id="PF03190"/>
    </source>
</evidence>
<comment type="caution">
    <text evidence="4">The sequence shown here is derived from an EMBL/GenBank/DDBJ whole genome shotgun (WGS) entry which is preliminary data.</text>
</comment>
<evidence type="ECO:0000256" key="2">
    <source>
        <dbReference type="ARBA" id="ARBA00023284"/>
    </source>
</evidence>
<sequence length="176" mass="20240">MKVRLTFLIVLIAIAVGNAQTKINWMTLEEAYAKQKITPKKVLIDVYTGWCGWCKVMDKETFTNAEVIKYVNQNYYAVKLDAESTKDIKIGPKVYKYDAANRSNEAAIALLQGKMSYPSIVYLDEGFNMIQPLPGYMNAKDFHQIITYFGGNYHKKEQFENYKANIYGKLFSKKTI</sequence>
<dbReference type="AlphaFoldDB" id="A0AAE3GZL7"/>
<dbReference type="PROSITE" id="PS00194">
    <property type="entry name" value="THIOREDOXIN_1"/>
    <property type="match status" value="1"/>
</dbReference>
<protein>
    <submittedName>
        <fullName evidence="4">DUF255 domain-containing protein</fullName>
    </submittedName>
</protein>
<evidence type="ECO:0000313" key="5">
    <source>
        <dbReference type="Proteomes" id="UP001204144"/>
    </source>
</evidence>
<dbReference type="RefSeq" id="WP_255035055.1">
    <property type="nucleotide sequence ID" value="NZ_RJUF01000001.1"/>
</dbReference>
<evidence type="ECO:0000313" key="4">
    <source>
        <dbReference type="EMBL" id="MCP9761321.1"/>
    </source>
</evidence>
<accession>A0AAE3GZL7</accession>
<dbReference type="InterPro" id="IPR004879">
    <property type="entry name" value="Ssp411-like_TRX"/>
</dbReference>
<evidence type="ECO:0000256" key="1">
    <source>
        <dbReference type="ARBA" id="ARBA00022729"/>
    </source>
</evidence>
<name>A0AAE3GZL7_9BACT</name>
<keyword evidence="1" id="KW-0732">Signal</keyword>
<gene>
    <name evidence="4" type="ORF">EGI31_00025</name>
</gene>
<dbReference type="Gene3D" id="3.40.30.10">
    <property type="entry name" value="Glutaredoxin"/>
    <property type="match status" value="1"/>
</dbReference>
<organism evidence="4 5">
    <name type="scientific">Lacihabitans soyangensis</name>
    <dbReference type="NCBI Taxonomy" id="869394"/>
    <lineage>
        <taxon>Bacteria</taxon>
        <taxon>Pseudomonadati</taxon>
        <taxon>Bacteroidota</taxon>
        <taxon>Cytophagia</taxon>
        <taxon>Cytophagales</taxon>
        <taxon>Leadbetterellaceae</taxon>
        <taxon>Lacihabitans</taxon>
    </lineage>
</organism>
<dbReference type="Pfam" id="PF03190">
    <property type="entry name" value="Thioredox_DsbH"/>
    <property type="match status" value="1"/>
</dbReference>
<dbReference type="EMBL" id="RJUF01000001">
    <property type="protein sequence ID" value="MCP9761321.1"/>
    <property type="molecule type" value="Genomic_DNA"/>
</dbReference>
<dbReference type="PANTHER" id="PTHR15337">
    <property type="entry name" value="ANTERIOR GRADIENT PROTEIN-RELATED"/>
    <property type="match status" value="1"/>
</dbReference>